<dbReference type="OMA" id="ECSRPLH"/>
<dbReference type="eggNOG" id="ENOG502R5HC">
    <property type="taxonomic scope" value="Eukaryota"/>
</dbReference>
<keyword evidence="1" id="KW-1133">Transmembrane helix</keyword>
<protein>
    <submittedName>
        <fullName evidence="2">Uncharacterized protein</fullName>
    </submittedName>
</protein>
<sequence>MANLCQSNTLTTPAPTTAIFFIFKIASFAAELGMGFRSSSSLSLMQLAVLVVVVLLLCTAVECSRPLRDHVGGGGGFSVGRLPVFAVARAGPSPRGPGH</sequence>
<accession>A0A0E0G302</accession>
<organism evidence="2">
    <name type="scientific">Oryza nivara</name>
    <name type="common">Indian wild rice</name>
    <name type="synonym">Oryza sativa f. spontanea</name>
    <dbReference type="NCBI Taxonomy" id="4536"/>
    <lineage>
        <taxon>Eukaryota</taxon>
        <taxon>Viridiplantae</taxon>
        <taxon>Streptophyta</taxon>
        <taxon>Embryophyta</taxon>
        <taxon>Tracheophyta</taxon>
        <taxon>Spermatophyta</taxon>
        <taxon>Magnoliopsida</taxon>
        <taxon>Liliopsida</taxon>
        <taxon>Poales</taxon>
        <taxon>Poaceae</taxon>
        <taxon>BOP clade</taxon>
        <taxon>Oryzoideae</taxon>
        <taxon>Oryzeae</taxon>
        <taxon>Oryzinae</taxon>
        <taxon>Oryza</taxon>
    </lineage>
</organism>
<reference evidence="2" key="2">
    <citation type="submission" date="2018-04" db="EMBL/GenBank/DDBJ databases">
        <title>OnivRS2 (Oryza nivara Reference Sequence Version 2).</title>
        <authorList>
            <person name="Zhang J."/>
            <person name="Kudrna D."/>
            <person name="Lee S."/>
            <person name="Talag J."/>
            <person name="Rajasekar S."/>
            <person name="Welchert J."/>
            <person name="Hsing Y.-I."/>
            <person name="Wing R.A."/>
        </authorList>
    </citation>
    <scope>NUCLEOTIDE SEQUENCE [LARGE SCALE GENOMIC DNA]</scope>
    <source>
        <strain evidence="2">SL10</strain>
    </source>
</reference>
<reference evidence="2" key="1">
    <citation type="submission" date="2015-04" db="UniProtKB">
        <authorList>
            <consortium name="EnsemblPlants"/>
        </authorList>
    </citation>
    <scope>IDENTIFICATION</scope>
    <source>
        <strain evidence="2">SL10</strain>
    </source>
</reference>
<keyword evidence="3" id="KW-1185">Reference proteome</keyword>
<proteinExistence type="predicted"/>
<dbReference type="Gramene" id="ONIVA02G08260.1">
    <property type="protein sequence ID" value="ONIVA02G08260.1"/>
    <property type="gene ID" value="ONIVA02G08260"/>
</dbReference>
<keyword evidence="1" id="KW-0472">Membrane</keyword>
<evidence type="ECO:0000313" key="2">
    <source>
        <dbReference type="EnsemblPlants" id="ONIVA02G08260.1"/>
    </source>
</evidence>
<dbReference type="AlphaFoldDB" id="A0A0E0G302"/>
<feature type="transmembrane region" description="Helical" evidence="1">
    <location>
        <begin position="12"/>
        <end position="30"/>
    </location>
</feature>
<dbReference type="HOGENOM" id="CLU_2324332_0_0_1"/>
<dbReference type="Proteomes" id="UP000006591">
    <property type="component" value="Chromosome 2"/>
</dbReference>
<evidence type="ECO:0000256" key="1">
    <source>
        <dbReference type="SAM" id="Phobius"/>
    </source>
</evidence>
<keyword evidence="1" id="KW-0812">Transmembrane</keyword>
<name>A0A0E0G302_ORYNI</name>
<dbReference type="EnsemblPlants" id="ONIVA02G08260.1">
    <property type="protein sequence ID" value="ONIVA02G08260.1"/>
    <property type="gene ID" value="ONIVA02G08260"/>
</dbReference>
<evidence type="ECO:0000313" key="3">
    <source>
        <dbReference type="Proteomes" id="UP000006591"/>
    </source>
</evidence>
<feature type="transmembrane region" description="Helical" evidence="1">
    <location>
        <begin position="42"/>
        <end position="61"/>
    </location>
</feature>